<dbReference type="SMART" id="SM00488">
    <property type="entry name" value="DEXDc2"/>
    <property type="match status" value="1"/>
</dbReference>
<evidence type="ECO:0000256" key="19">
    <source>
        <dbReference type="ARBA" id="ARBA00045008"/>
    </source>
</evidence>
<keyword evidence="11" id="KW-0408">Iron</keyword>
<dbReference type="SUPFAM" id="SSF52540">
    <property type="entry name" value="P-loop containing nucleoside triphosphate hydrolases"/>
    <property type="match status" value="1"/>
</dbReference>
<evidence type="ECO:0000256" key="5">
    <source>
        <dbReference type="ARBA" id="ARBA00017386"/>
    </source>
</evidence>
<dbReference type="FunFam" id="3.40.50.300:FF:001372">
    <property type="entry name" value="ATP-dependent DNA helicase chl1"/>
    <property type="match status" value="1"/>
</dbReference>
<dbReference type="InterPro" id="IPR010614">
    <property type="entry name" value="RAD3-like_helicase_DEAD"/>
</dbReference>
<evidence type="ECO:0000313" key="24">
    <source>
        <dbReference type="EMBL" id="KAF9778687.1"/>
    </source>
</evidence>
<reference evidence="24" key="1">
    <citation type="journal article" date="2020" name="Nat. Commun.">
        <title>Large-scale genome sequencing of mycorrhizal fungi provides insights into the early evolution of symbiotic traits.</title>
        <authorList>
            <person name="Miyauchi S."/>
            <person name="Kiss E."/>
            <person name="Kuo A."/>
            <person name="Drula E."/>
            <person name="Kohler A."/>
            <person name="Sanchez-Garcia M."/>
            <person name="Morin E."/>
            <person name="Andreopoulos B."/>
            <person name="Barry K.W."/>
            <person name="Bonito G."/>
            <person name="Buee M."/>
            <person name="Carver A."/>
            <person name="Chen C."/>
            <person name="Cichocki N."/>
            <person name="Clum A."/>
            <person name="Culley D."/>
            <person name="Crous P.W."/>
            <person name="Fauchery L."/>
            <person name="Girlanda M."/>
            <person name="Hayes R.D."/>
            <person name="Keri Z."/>
            <person name="LaButti K."/>
            <person name="Lipzen A."/>
            <person name="Lombard V."/>
            <person name="Magnuson J."/>
            <person name="Maillard F."/>
            <person name="Murat C."/>
            <person name="Nolan M."/>
            <person name="Ohm R.A."/>
            <person name="Pangilinan J."/>
            <person name="Pereira M.F."/>
            <person name="Perotto S."/>
            <person name="Peter M."/>
            <person name="Pfister S."/>
            <person name="Riley R."/>
            <person name="Sitrit Y."/>
            <person name="Stielow J.B."/>
            <person name="Szollosi G."/>
            <person name="Zifcakova L."/>
            <person name="Stursova M."/>
            <person name="Spatafora J.W."/>
            <person name="Tedersoo L."/>
            <person name="Vaario L.M."/>
            <person name="Yamada A."/>
            <person name="Yan M."/>
            <person name="Wang P."/>
            <person name="Xu J."/>
            <person name="Bruns T."/>
            <person name="Baldrian P."/>
            <person name="Vilgalys R."/>
            <person name="Dunand C."/>
            <person name="Henrissat B."/>
            <person name="Grigoriev I.V."/>
            <person name="Hibbett D."/>
            <person name="Nagy L.G."/>
            <person name="Martin F.M."/>
        </authorList>
    </citation>
    <scope>NUCLEOTIDE SEQUENCE</scope>
    <source>
        <strain evidence="24">UH-Tt-Lm1</strain>
    </source>
</reference>
<evidence type="ECO:0000256" key="22">
    <source>
        <dbReference type="SAM" id="Coils"/>
    </source>
</evidence>
<evidence type="ECO:0000256" key="8">
    <source>
        <dbReference type="ARBA" id="ARBA00022801"/>
    </source>
</evidence>
<dbReference type="Proteomes" id="UP000736335">
    <property type="component" value="Unassembled WGS sequence"/>
</dbReference>
<accession>A0A9P6H3J0</accession>
<dbReference type="InterPro" id="IPR006554">
    <property type="entry name" value="Helicase-like_DEXD_c2"/>
</dbReference>
<keyword evidence="13" id="KW-0413">Isomerase</keyword>
<dbReference type="PROSITE" id="PS51193">
    <property type="entry name" value="HELICASE_ATP_BIND_2"/>
    <property type="match status" value="1"/>
</dbReference>
<dbReference type="GO" id="GO:0043139">
    <property type="term" value="F:5'-3' DNA helicase activity"/>
    <property type="evidence" value="ECO:0007669"/>
    <property type="project" value="UniProtKB-EC"/>
</dbReference>
<keyword evidence="6" id="KW-0479">Metal-binding</keyword>
<evidence type="ECO:0000256" key="17">
    <source>
        <dbReference type="ARBA" id="ARBA00044969"/>
    </source>
</evidence>
<dbReference type="InterPro" id="IPR006555">
    <property type="entry name" value="ATP-dep_Helicase_C"/>
</dbReference>
<evidence type="ECO:0000256" key="21">
    <source>
        <dbReference type="ARBA" id="ARBA00048954"/>
    </source>
</evidence>
<proteinExistence type="inferred from homology"/>
<dbReference type="InterPro" id="IPR013020">
    <property type="entry name" value="Rad3/Chl1-like"/>
</dbReference>
<dbReference type="InterPro" id="IPR045028">
    <property type="entry name" value="DinG/Rad3-like"/>
</dbReference>
<feature type="coiled-coil region" evidence="22">
    <location>
        <begin position="91"/>
        <end position="118"/>
    </location>
</feature>
<dbReference type="GO" id="GO:0005634">
    <property type="term" value="C:nucleus"/>
    <property type="evidence" value="ECO:0007669"/>
    <property type="project" value="UniProtKB-SubCell"/>
</dbReference>
<dbReference type="OrthoDB" id="267079at2759"/>
<dbReference type="NCBIfam" id="TIGR00604">
    <property type="entry name" value="rad3"/>
    <property type="match status" value="1"/>
</dbReference>
<keyword evidence="12" id="KW-0411">Iron-sulfur</keyword>
<name>A0A9P6H3J0_9AGAM</name>
<comment type="catalytic activity">
    <reaction evidence="21">
        <text>ATP + H2O = ADP + phosphate + H(+)</text>
        <dbReference type="Rhea" id="RHEA:13065"/>
        <dbReference type="ChEBI" id="CHEBI:15377"/>
        <dbReference type="ChEBI" id="CHEBI:15378"/>
        <dbReference type="ChEBI" id="CHEBI:30616"/>
        <dbReference type="ChEBI" id="CHEBI:43474"/>
        <dbReference type="ChEBI" id="CHEBI:456216"/>
        <dbReference type="EC" id="5.6.2.3"/>
    </reaction>
</comment>
<comment type="cofactor">
    <cofactor evidence="1">
        <name>[4Fe-4S] cluster</name>
        <dbReference type="ChEBI" id="CHEBI:49883"/>
    </cofactor>
</comment>
<keyword evidence="14" id="KW-0539">Nucleus</keyword>
<evidence type="ECO:0000256" key="13">
    <source>
        <dbReference type="ARBA" id="ARBA00023235"/>
    </source>
</evidence>
<keyword evidence="9 24" id="KW-0347">Helicase</keyword>
<dbReference type="Pfam" id="PF06733">
    <property type="entry name" value="DEAD_2"/>
    <property type="match status" value="1"/>
</dbReference>
<dbReference type="Gene3D" id="3.40.50.300">
    <property type="entry name" value="P-loop containing nucleotide triphosphate hydrolases"/>
    <property type="match status" value="3"/>
</dbReference>
<dbReference type="EC" id="5.6.2.3" evidence="17"/>
<evidence type="ECO:0000256" key="14">
    <source>
        <dbReference type="ARBA" id="ARBA00023242"/>
    </source>
</evidence>
<keyword evidence="10" id="KW-0067">ATP-binding</keyword>
<evidence type="ECO:0000259" key="23">
    <source>
        <dbReference type="PROSITE" id="PS51193"/>
    </source>
</evidence>
<dbReference type="AlphaFoldDB" id="A0A9P6H3J0"/>
<dbReference type="PANTHER" id="PTHR11472">
    <property type="entry name" value="DNA REPAIR DEAD HELICASE RAD3/XP-D SUBFAMILY MEMBER"/>
    <property type="match status" value="1"/>
</dbReference>
<dbReference type="GO" id="GO:0046872">
    <property type="term" value="F:metal ion binding"/>
    <property type="evidence" value="ECO:0007669"/>
    <property type="project" value="UniProtKB-KW"/>
</dbReference>
<comment type="caution">
    <text evidence="24">The sequence shown here is derived from an EMBL/GenBank/DDBJ whole genome shotgun (WGS) entry which is preliminary data.</text>
</comment>
<evidence type="ECO:0000256" key="16">
    <source>
        <dbReference type="ARBA" id="ARBA00029709"/>
    </source>
</evidence>
<evidence type="ECO:0000256" key="3">
    <source>
        <dbReference type="ARBA" id="ARBA00008435"/>
    </source>
</evidence>
<dbReference type="GO" id="GO:0016818">
    <property type="term" value="F:hydrolase activity, acting on acid anhydrides, in phosphorus-containing anhydrides"/>
    <property type="evidence" value="ECO:0007669"/>
    <property type="project" value="InterPro"/>
</dbReference>
<evidence type="ECO:0000256" key="11">
    <source>
        <dbReference type="ARBA" id="ARBA00023004"/>
    </source>
</evidence>
<evidence type="ECO:0000256" key="10">
    <source>
        <dbReference type="ARBA" id="ARBA00022840"/>
    </source>
</evidence>
<dbReference type="GO" id="GO:0051536">
    <property type="term" value="F:iron-sulfur cluster binding"/>
    <property type="evidence" value="ECO:0007669"/>
    <property type="project" value="UniProtKB-KW"/>
</dbReference>
<dbReference type="Pfam" id="PF13307">
    <property type="entry name" value="Helicase_C_2"/>
    <property type="match status" value="1"/>
</dbReference>
<evidence type="ECO:0000256" key="18">
    <source>
        <dbReference type="ARBA" id="ARBA00044998"/>
    </source>
</evidence>
<evidence type="ECO:0000256" key="9">
    <source>
        <dbReference type="ARBA" id="ARBA00022806"/>
    </source>
</evidence>
<reference evidence="24" key="2">
    <citation type="submission" date="2020-11" db="EMBL/GenBank/DDBJ databases">
        <authorList>
            <consortium name="DOE Joint Genome Institute"/>
            <person name="Kuo A."/>
            <person name="Miyauchi S."/>
            <person name="Kiss E."/>
            <person name="Drula E."/>
            <person name="Kohler A."/>
            <person name="Sanchez-Garcia M."/>
            <person name="Andreopoulos B."/>
            <person name="Barry K.W."/>
            <person name="Bonito G."/>
            <person name="Buee M."/>
            <person name="Carver A."/>
            <person name="Chen C."/>
            <person name="Cichocki N."/>
            <person name="Clum A."/>
            <person name="Culley D."/>
            <person name="Crous P.W."/>
            <person name="Fauchery L."/>
            <person name="Girlanda M."/>
            <person name="Hayes R."/>
            <person name="Keri Z."/>
            <person name="Labutti K."/>
            <person name="Lipzen A."/>
            <person name="Lombard V."/>
            <person name="Magnuson J."/>
            <person name="Maillard F."/>
            <person name="Morin E."/>
            <person name="Murat C."/>
            <person name="Nolan M."/>
            <person name="Ohm R."/>
            <person name="Pangilinan J."/>
            <person name="Pereira M."/>
            <person name="Perotto S."/>
            <person name="Peter M."/>
            <person name="Riley R."/>
            <person name="Sitrit Y."/>
            <person name="Stielow B."/>
            <person name="Szollosi G."/>
            <person name="Zifcakova L."/>
            <person name="Stursova M."/>
            <person name="Spatafora J.W."/>
            <person name="Tedersoo L."/>
            <person name="Vaario L.-M."/>
            <person name="Yamada A."/>
            <person name="Yan M."/>
            <person name="Wang P."/>
            <person name="Xu J."/>
            <person name="Bruns T."/>
            <person name="Baldrian P."/>
            <person name="Vilgalys R."/>
            <person name="Henrissat B."/>
            <person name="Grigoriev I.V."/>
            <person name="Hibbett D."/>
            <person name="Nagy L.G."/>
            <person name="Martin F.M."/>
        </authorList>
    </citation>
    <scope>NUCLEOTIDE SEQUENCE</scope>
    <source>
        <strain evidence="24">UH-Tt-Lm1</strain>
    </source>
</reference>
<dbReference type="PANTHER" id="PTHR11472:SF41">
    <property type="entry name" value="ATP-DEPENDENT DNA HELICASE DDX11-RELATED"/>
    <property type="match status" value="1"/>
</dbReference>
<dbReference type="CDD" id="cd18788">
    <property type="entry name" value="SF2_C_XPD"/>
    <property type="match status" value="1"/>
</dbReference>
<dbReference type="GO" id="GO:0006139">
    <property type="term" value="P:nucleobase-containing compound metabolic process"/>
    <property type="evidence" value="ECO:0007669"/>
    <property type="project" value="InterPro"/>
</dbReference>
<dbReference type="InterPro" id="IPR014013">
    <property type="entry name" value="Helic_SF1/SF2_ATP-bd_DinG/Rad3"/>
</dbReference>
<protein>
    <recommendedName>
        <fullName evidence="5">ATP-dependent DNA helicase CHL1</fullName>
        <ecNumber evidence="17">5.6.2.3</ecNumber>
    </recommendedName>
    <alternativeName>
        <fullName evidence="4">ATP-dependent DNA helicase chl1</fullName>
    </alternativeName>
    <alternativeName>
        <fullName evidence="16">Chromosome loss protein 1</fullName>
    </alternativeName>
    <alternativeName>
        <fullName evidence="18 19">DNA 5'-3' helicase CHL1</fullName>
    </alternativeName>
</protein>
<sequence length="824" mass="91828">MDSNLSLSTPDAFPVFPYDKPYDIQLSLMQHLYGAIEDKAVAVVESPTGTGKTASLLSATISWLLDDHERAKKGRLTDCLATDDPNDWVALQTLDRRRRELDAEEAEYRERLFRARRREEAMKRIASGRVVKRQKLSHPDGKYIPDEDAFLPDDSTGQEAEDNIDPKVKALMQRLANHGTSRPSAEEPTCTKVYYASRTHSQLAQVIGELHHLRIFNATPQTSDEADERTSTVRVVSLGSRKQLCINKPLIESSGDLDEKCRELLAGKPGSGCRFLPPREDETQLLEFRDQILAIPKDIEDLAISGKLVNVCPYFASRKAIKQAQLVALPYNLLLSGVARKALGIDVTNQIIVIDEAHNLVSTLLSLSSVVLGSSVIRVSISQLDAYLSKFRLRLSHDHLLYLEKLRVSLNAIRQFIVEWEKGTPGHGAPNLRPTEVMSTRAFVGKMGKNIEGINFLDIKSYLEDSKIARKIASYSDDQTKKGVTPPLHAVESFLLALASPSDDGCIILSAESRDRVEIKYQQLNPASHFRELADAARCMILAGGTMSPIPAMTNQLFPDVDIKRIRPFSCGHIIPPANVLAVVVQKGPRGGQMEFKFQNREDGALFDELGQLLVNLVNVVPAGVVIFFSSYHVLDTVRKLWMADKTLEKIGMRKKVFYEPTETAEVERVLRDYAKEIQQYRGSGKCNGAILMAVVGAKLSEGLNFADDLARAVVMVGLPYPNASSPELKERLKYVSNLSKQKGEKEDAGKELYENLCMNAVNQSIGRAIRHQKDWSSLVLVDTRYSSPRIQRKLPNWILPGVKITSTFGATMKALGEFYKGKR</sequence>
<dbReference type="InterPro" id="IPR027417">
    <property type="entry name" value="P-loop_NTPase"/>
</dbReference>
<evidence type="ECO:0000256" key="6">
    <source>
        <dbReference type="ARBA" id="ARBA00022723"/>
    </source>
</evidence>
<gene>
    <name evidence="24" type="ORF">BJ322DRAFT_1102048</name>
</gene>
<evidence type="ECO:0000256" key="12">
    <source>
        <dbReference type="ARBA" id="ARBA00023014"/>
    </source>
</evidence>
<dbReference type="GO" id="GO:0005524">
    <property type="term" value="F:ATP binding"/>
    <property type="evidence" value="ECO:0007669"/>
    <property type="project" value="UniProtKB-KW"/>
</dbReference>
<organism evidence="24 25">
    <name type="scientific">Thelephora terrestris</name>
    <dbReference type="NCBI Taxonomy" id="56493"/>
    <lineage>
        <taxon>Eukaryota</taxon>
        <taxon>Fungi</taxon>
        <taxon>Dikarya</taxon>
        <taxon>Basidiomycota</taxon>
        <taxon>Agaricomycotina</taxon>
        <taxon>Agaricomycetes</taxon>
        <taxon>Thelephorales</taxon>
        <taxon>Thelephoraceae</taxon>
        <taxon>Thelephora</taxon>
    </lineage>
</organism>
<keyword evidence="8" id="KW-0378">Hydrolase</keyword>
<dbReference type="EMBL" id="WIUZ02000022">
    <property type="protein sequence ID" value="KAF9778687.1"/>
    <property type="molecule type" value="Genomic_DNA"/>
</dbReference>
<feature type="domain" description="Helicase ATP-binding" evidence="23">
    <location>
        <begin position="11"/>
        <end position="410"/>
    </location>
</feature>
<keyword evidence="25" id="KW-1185">Reference proteome</keyword>
<comment type="similarity">
    <text evidence="3">Belongs to the DEAD box helicase family. DEAH subfamily. DDX11/CHL1 sub-subfamily.</text>
</comment>
<evidence type="ECO:0000256" key="4">
    <source>
        <dbReference type="ARBA" id="ARBA00016387"/>
    </source>
</evidence>
<evidence type="ECO:0000313" key="25">
    <source>
        <dbReference type="Proteomes" id="UP000736335"/>
    </source>
</evidence>
<evidence type="ECO:0000256" key="15">
    <source>
        <dbReference type="ARBA" id="ARBA00023306"/>
    </source>
</evidence>
<dbReference type="GO" id="GO:0034085">
    <property type="term" value="P:establishment of sister chromatid cohesion"/>
    <property type="evidence" value="ECO:0007669"/>
    <property type="project" value="TreeGrafter"/>
</dbReference>
<evidence type="ECO:0000256" key="2">
    <source>
        <dbReference type="ARBA" id="ARBA00004123"/>
    </source>
</evidence>
<comment type="subcellular location">
    <subcellularLocation>
        <location evidence="2">Nucleus</location>
    </subcellularLocation>
</comment>
<comment type="function">
    <text evidence="20">ATP-dependent DNA helicase important for chromosome transmission and normal cell cycle progression in G(2)/M. May have a role in changing DNA topology to allow the loading of proteins involved in maintaining sister chromatid cohesion in the vicinity of the centromeres. Has a specific role in chromosome segregation during meiosis II.</text>
</comment>
<evidence type="ECO:0000256" key="7">
    <source>
        <dbReference type="ARBA" id="ARBA00022741"/>
    </source>
</evidence>
<evidence type="ECO:0000256" key="1">
    <source>
        <dbReference type="ARBA" id="ARBA00001966"/>
    </source>
</evidence>
<dbReference type="SMART" id="SM00491">
    <property type="entry name" value="HELICc2"/>
    <property type="match status" value="1"/>
</dbReference>
<evidence type="ECO:0000256" key="20">
    <source>
        <dbReference type="ARBA" id="ARBA00045702"/>
    </source>
</evidence>
<keyword evidence="7" id="KW-0547">Nucleotide-binding</keyword>
<keyword evidence="22" id="KW-0175">Coiled coil</keyword>
<dbReference type="GO" id="GO:0003677">
    <property type="term" value="F:DNA binding"/>
    <property type="evidence" value="ECO:0007669"/>
    <property type="project" value="InterPro"/>
</dbReference>
<keyword evidence="15" id="KW-0131">Cell cycle</keyword>